<dbReference type="InterPro" id="IPR048147">
    <property type="entry name" value="CBO0543-like"/>
</dbReference>
<feature type="transmembrane region" description="Helical" evidence="1">
    <location>
        <begin position="97"/>
        <end position="119"/>
    </location>
</feature>
<dbReference type="NCBIfam" id="NF041644">
    <property type="entry name" value="CBO0543_fam"/>
    <property type="match status" value="1"/>
</dbReference>
<keyword evidence="1" id="KW-1133">Transmembrane helix</keyword>
<dbReference type="EMBL" id="FONT01000004">
    <property type="protein sequence ID" value="SFE83395.1"/>
    <property type="molecule type" value="Genomic_DNA"/>
</dbReference>
<keyword evidence="3" id="KW-1185">Reference proteome</keyword>
<organism evidence="2 3">
    <name type="scientific">Alteribacillus iranensis</name>
    <dbReference type="NCBI Taxonomy" id="930128"/>
    <lineage>
        <taxon>Bacteria</taxon>
        <taxon>Bacillati</taxon>
        <taxon>Bacillota</taxon>
        <taxon>Bacilli</taxon>
        <taxon>Bacillales</taxon>
        <taxon>Bacillaceae</taxon>
        <taxon>Alteribacillus</taxon>
    </lineage>
</organism>
<dbReference type="AlphaFoldDB" id="A0A1I2DSB0"/>
<sequence>MKRAVWERKFLKRVWLINIIVAVFVFARSPHKKDLLFVYLFNAVTNIIIDNILVTQKILEYPTRLFPKTFRTNIVFDLVTYPTITMLYNHVTHKDKIFVSSLKLLLFIVPILPVEAWAVTKTQLIKWGKGWGLFESFLTLFIKSLSLRVLVHFFKKRTATER</sequence>
<keyword evidence="1" id="KW-0812">Transmembrane</keyword>
<accession>A0A1I2DSB0</accession>
<protein>
    <submittedName>
        <fullName evidence="2">Uncharacterized protein</fullName>
    </submittedName>
</protein>
<evidence type="ECO:0000313" key="3">
    <source>
        <dbReference type="Proteomes" id="UP000199516"/>
    </source>
</evidence>
<feature type="transmembrane region" description="Helical" evidence="1">
    <location>
        <begin position="12"/>
        <end position="29"/>
    </location>
</feature>
<gene>
    <name evidence="2" type="ORF">SAMN05192532_104273</name>
</gene>
<dbReference type="OrthoDB" id="2622010at2"/>
<proteinExistence type="predicted"/>
<name>A0A1I2DSB0_9BACI</name>
<feature type="transmembrane region" description="Helical" evidence="1">
    <location>
        <begin position="35"/>
        <end position="54"/>
    </location>
</feature>
<reference evidence="2 3" key="1">
    <citation type="submission" date="2016-10" db="EMBL/GenBank/DDBJ databases">
        <authorList>
            <person name="de Groot N.N."/>
        </authorList>
    </citation>
    <scope>NUCLEOTIDE SEQUENCE [LARGE SCALE GENOMIC DNA]</scope>
    <source>
        <strain evidence="2 3">DSM 23995</strain>
    </source>
</reference>
<keyword evidence="1" id="KW-0472">Membrane</keyword>
<dbReference type="STRING" id="930128.SAMN05192532_104273"/>
<evidence type="ECO:0000313" key="2">
    <source>
        <dbReference type="EMBL" id="SFE83395.1"/>
    </source>
</evidence>
<feature type="transmembrane region" description="Helical" evidence="1">
    <location>
        <begin position="131"/>
        <end position="154"/>
    </location>
</feature>
<dbReference type="RefSeq" id="WP_091661643.1">
    <property type="nucleotide sequence ID" value="NZ_FONT01000004.1"/>
</dbReference>
<dbReference type="Proteomes" id="UP000199516">
    <property type="component" value="Unassembled WGS sequence"/>
</dbReference>
<evidence type="ECO:0000256" key="1">
    <source>
        <dbReference type="SAM" id="Phobius"/>
    </source>
</evidence>